<dbReference type="Gene3D" id="3.30.420.610">
    <property type="entry name" value="LOTUS domain-like"/>
    <property type="match status" value="1"/>
</dbReference>
<dbReference type="Proteomes" id="UP001596298">
    <property type="component" value="Unassembled WGS sequence"/>
</dbReference>
<dbReference type="PANTHER" id="PTHR35811:SF1">
    <property type="entry name" value="HTH OST-TYPE DOMAIN-CONTAINING PROTEIN"/>
    <property type="match status" value="1"/>
</dbReference>
<dbReference type="RefSeq" id="WP_382403371.1">
    <property type="nucleotide sequence ID" value="NZ_JBHSWH010000001.1"/>
</dbReference>
<reference evidence="3" key="1">
    <citation type="journal article" date="2019" name="Int. J. Syst. Evol. Microbiol.">
        <title>The Global Catalogue of Microorganisms (GCM) 10K type strain sequencing project: providing services to taxonomists for standard genome sequencing and annotation.</title>
        <authorList>
            <consortium name="The Broad Institute Genomics Platform"/>
            <consortium name="The Broad Institute Genome Sequencing Center for Infectious Disease"/>
            <person name="Wu L."/>
            <person name="Ma J."/>
        </authorList>
    </citation>
    <scope>NUCLEOTIDE SEQUENCE [LARGE SCALE GENOMIC DNA]</scope>
    <source>
        <strain evidence="3">CCUG 58127</strain>
    </source>
</reference>
<dbReference type="Gene3D" id="3.40.50.1010">
    <property type="entry name" value="5'-nuclease"/>
    <property type="match status" value="1"/>
</dbReference>
<dbReference type="Pfam" id="PF01936">
    <property type="entry name" value="NYN"/>
    <property type="match status" value="1"/>
</dbReference>
<keyword evidence="3" id="KW-1185">Reference proteome</keyword>
<dbReference type="CDD" id="cd11297">
    <property type="entry name" value="PIN_LabA-like_N_1"/>
    <property type="match status" value="1"/>
</dbReference>
<evidence type="ECO:0000259" key="1">
    <source>
        <dbReference type="Pfam" id="PF01936"/>
    </source>
</evidence>
<dbReference type="EMBL" id="JBHSWH010000001">
    <property type="protein sequence ID" value="MFC6706677.1"/>
    <property type="molecule type" value="Genomic_DNA"/>
</dbReference>
<evidence type="ECO:0000313" key="3">
    <source>
        <dbReference type="Proteomes" id="UP001596298"/>
    </source>
</evidence>
<sequence>MTDAAPVAALLIDADNAALGSLDQVLAALADHGELAVRRAYGNWFKSALKAWDPELNRRGIRPVQQSDPVKGKNATDLALVIDAVDLHHTIRPDVYALVSSDSDYAPLAHFLRERGATVIGFGRANTAQSFRVACTVFVPIDDAPAGRSKPEPKRQPTLPELLEGAIARNADKQGWARVGAVANHMRQHHGQSAKDHGKATWTKVLRSLPGYEFRNEGTTSVAVRIKKSG</sequence>
<dbReference type="InterPro" id="IPR021139">
    <property type="entry name" value="NYN"/>
</dbReference>
<feature type="domain" description="NYN" evidence="1">
    <location>
        <begin position="8"/>
        <end position="141"/>
    </location>
</feature>
<dbReference type="PANTHER" id="PTHR35811">
    <property type="entry name" value="SLR1870 PROTEIN"/>
    <property type="match status" value="1"/>
</dbReference>
<accession>A0ABW2AIQ3</accession>
<dbReference type="InterPro" id="IPR041966">
    <property type="entry name" value="LOTUS-like"/>
</dbReference>
<comment type="caution">
    <text evidence="2">The sequence shown here is derived from an EMBL/GenBank/DDBJ whole genome shotgun (WGS) entry which is preliminary data.</text>
</comment>
<gene>
    <name evidence="2" type="ORF">ACFQDH_15780</name>
</gene>
<name>A0ABW2AIQ3_9MICO</name>
<evidence type="ECO:0000313" key="2">
    <source>
        <dbReference type="EMBL" id="MFC6706677.1"/>
    </source>
</evidence>
<proteinExistence type="predicted"/>
<organism evidence="2 3">
    <name type="scientific">Flexivirga alba</name>
    <dbReference type="NCBI Taxonomy" id="702742"/>
    <lineage>
        <taxon>Bacteria</taxon>
        <taxon>Bacillati</taxon>
        <taxon>Actinomycetota</taxon>
        <taxon>Actinomycetes</taxon>
        <taxon>Micrococcales</taxon>
        <taxon>Dermacoccaceae</taxon>
        <taxon>Flexivirga</taxon>
    </lineage>
</organism>
<protein>
    <submittedName>
        <fullName evidence="2">NYN domain-containing protein</fullName>
    </submittedName>
</protein>